<feature type="domain" description="Beta-lactamase-related" evidence="2">
    <location>
        <begin position="41"/>
        <end position="148"/>
    </location>
</feature>
<accession>A0A1T3NLE0</accession>
<dbReference type="EMBL" id="MWQN01000004">
    <property type="protein sequence ID" value="OPC77657.1"/>
    <property type="molecule type" value="Genomic_DNA"/>
</dbReference>
<reference evidence="3 4" key="1">
    <citation type="submission" date="2017-03" db="EMBL/GenBank/DDBJ databases">
        <title>Draft genome sequence of Streptomyces scabrisporus NF3, endophyte isolated from Amphipterygium adstringens.</title>
        <authorList>
            <person name="Vazquez M."/>
            <person name="Ceapa C.D."/>
            <person name="Rodriguez Luna D."/>
            <person name="Sanchez Esquivel S."/>
        </authorList>
    </citation>
    <scope>NUCLEOTIDE SEQUENCE [LARGE SCALE GENOMIC DNA]</scope>
    <source>
        <strain evidence="3 4">NF3</strain>
    </source>
</reference>
<dbReference type="InterPro" id="IPR001466">
    <property type="entry name" value="Beta-lactam-related"/>
</dbReference>
<dbReference type="OrthoDB" id="5177574at2"/>
<feature type="region of interest" description="Disordered" evidence="1">
    <location>
        <begin position="1"/>
        <end position="28"/>
    </location>
</feature>
<dbReference type="Pfam" id="PF00144">
    <property type="entry name" value="Beta-lactamase"/>
    <property type="match status" value="1"/>
</dbReference>
<protein>
    <recommendedName>
        <fullName evidence="2">Beta-lactamase-related domain-containing protein</fullName>
    </recommendedName>
</protein>
<comment type="caution">
    <text evidence="3">The sequence shown here is derived from an EMBL/GenBank/DDBJ whole genome shotgun (WGS) entry which is preliminary data.</text>
</comment>
<dbReference type="SUPFAM" id="SSF56601">
    <property type="entry name" value="beta-lactamase/transpeptidase-like"/>
    <property type="match status" value="1"/>
</dbReference>
<keyword evidence="4" id="KW-1185">Reference proteome</keyword>
<name>A0A1T3NLE0_9ACTN</name>
<dbReference type="PANTHER" id="PTHR46825:SF7">
    <property type="entry name" value="D-ALANYL-D-ALANINE CARBOXYPEPTIDASE"/>
    <property type="match status" value="1"/>
</dbReference>
<evidence type="ECO:0000313" key="4">
    <source>
        <dbReference type="Proteomes" id="UP000190037"/>
    </source>
</evidence>
<evidence type="ECO:0000256" key="1">
    <source>
        <dbReference type="SAM" id="MobiDB-lite"/>
    </source>
</evidence>
<dbReference type="AlphaFoldDB" id="A0A1T3NLE0"/>
<proteinExistence type="predicted"/>
<dbReference type="InterPro" id="IPR050491">
    <property type="entry name" value="AmpC-like"/>
</dbReference>
<sequence length="185" mass="19494">MAAVGAGVPSTAGDAAAATGGSAASGAGHEQTRAAMEFALRSGVPGVIVRARDAHGVWRATAGVADLRTGRPPRPVNRFRVGSISKPFIATVLLQLEAEGRLSLADSVETWLPGLVRGRGNDGRTITLRQLLNHTGGVADYTDDPDLHLLGKTFLDHRYDTWTRILQHDSPGDAHRPATHAPRTA</sequence>
<evidence type="ECO:0000259" key="2">
    <source>
        <dbReference type="Pfam" id="PF00144"/>
    </source>
</evidence>
<dbReference type="STRING" id="159449.B4N89_43645"/>
<dbReference type="PANTHER" id="PTHR46825">
    <property type="entry name" value="D-ALANYL-D-ALANINE-CARBOXYPEPTIDASE/ENDOPEPTIDASE AMPH"/>
    <property type="match status" value="1"/>
</dbReference>
<dbReference type="Proteomes" id="UP000190037">
    <property type="component" value="Unassembled WGS sequence"/>
</dbReference>
<gene>
    <name evidence="3" type="ORF">B4N89_43645</name>
</gene>
<dbReference type="InterPro" id="IPR012338">
    <property type="entry name" value="Beta-lactam/transpept-like"/>
</dbReference>
<organism evidence="3 4">
    <name type="scientific">Embleya scabrispora</name>
    <dbReference type="NCBI Taxonomy" id="159449"/>
    <lineage>
        <taxon>Bacteria</taxon>
        <taxon>Bacillati</taxon>
        <taxon>Actinomycetota</taxon>
        <taxon>Actinomycetes</taxon>
        <taxon>Kitasatosporales</taxon>
        <taxon>Streptomycetaceae</taxon>
        <taxon>Embleya</taxon>
    </lineage>
</organism>
<evidence type="ECO:0000313" key="3">
    <source>
        <dbReference type="EMBL" id="OPC77657.1"/>
    </source>
</evidence>
<dbReference type="Gene3D" id="3.40.710.10">
    <property type="entry name" value="DD-peptidase/beta-lactamase superfamily"/>
    <property type="match status" value="1"/>
</dbReference>